<dbReference type="Proteomes" id="UP000695022">
    <property type="component" value="Unplaced"/>
</dbReference>
<protein>
    <submittedName>
        <fullName evidence="2">Uncharacterized protein LOC106806661</fullName>
    </submittedName>
</protein>
<sequence>MLNCSFVGKNSHHRVQRFYVHEAVDTFWQEMVKCELTKRQGKPVVVAGDARMDSPGHSAKYCTYTTMDATNHIILDVSNVDVRETAMKSTNMEALGFVRGLDFLIRNLDIEEIVTDQHPQITSMIKKDGKYKDVTHQWDVWHGSKNFVTKKIGKVATRKATKPLLAWVPAVRNYFWYSAQECGGDTANMRVSCPQLGFKY</sequence>
<gene>
    <name evidence="2" type="primary">LOC106806661</name>
</gene>
<accession>A0ABM1DW38</accession>
<dbReference type="PANTHER" id="PTHR31751:SF7">
    <property type="entry name" value="THAP-TYPE DOMAIN-CONTAINING PROTEIN"/>
    <property type="match status" value="1"/>
</dbReference>
<evidence type="ECO:0000313" key="2">
    <source>
        <dbReference type="RefSeq" id="XP_014664159.1"/>
    </source>
</evidence>
<name>A0ABM1DW38_PRICU</name>
<dbReference type="GeneID" id="106806661"/>
<dbReference type="PANTHER" id="PTHR31751">
    <property type="entry name" value="SI:CH211-108C17.2-RELATED-RELATED"/>
    <property type="match status" value="1"/>
</dbReference>
<dbReference type="RefSeq" id="XP_014664159.1">
    <property type="nucleotide sequence ID" value="XM_014808673.1"/>
</dbReference>
<evidence type="ECO:0000313" key="1">
    <source>
        <dbReference type="Proteomes" id="UP000695022"/>
    </source>
</evidence>
<proteinExistence type="predicted"/>
<keyword evidence="1" id="KW-1185">Reference proteome</keyword>
<organism evidence="1 2">
    <name type="scientific">Priapulus caudatus</name>
    <name type="common">Priapulid worm</name>
    <dbReference type="NCBI Taxonomy" id="37621"/>
    <lineage>
        <taxon>Eukaryota</taxon>
        <taxon>Metazoa</taxon>
        <taxon>Ecdysozoa</taxon>
        <taxon>Scalidophora</taxon>
        <taxon>Priapulida</taxon>
        <taxon>Priapulimorpha</taxon>
        <taxon>Priapulimorphida</taxon>
        <taxon>Priapulidae</taxon>
        <taxon>Priapulus</taxon>
    </lineage>
</organism>
<reference evidence="2" key="1">
    <citation type="submission" date="2025-08" db="UniProtKB">
        <authorList>
            <consortium name="RefSeq"/>
        </authorList>
    </citation>
    <scope>IDENTIFICATION</scope>
</reference>